<accession>A0A0F7X3B9</accession>
<sequence>MDNSDNSFHTLETEQGSFLNDELAVEEVASTESTEISDATLCFADEIQELPSPEKKVAFILNKMREALTGSSQGSDLRLFWDLRKQCLPLFNEIEDTAKRADHWRCYIELTKEGRHLKGLQDEEGSFVVGQIDLAITCLEKDILKFQEGTEDKIFKDREDNFLESQALDKHQAFYKQHHTSLLWLSSFSSKIIDLRKELMNVGMRMRLKSKFFQRLSNLGNQVFPKRKELIEKVSQTFAEDVDAFVAKYFIGSDKETLKKTVFFLRKEIKNLQHAAKRLFVSSHVFAETRLKLSKCWDQLKGMEKEIRQEQGRLRVVSAENSKEVRQMLAEVSSLLIEGNDLSKVRKDLEGISKKIRALDLTHDDVISLKKEMQQLFDQLREKQDAAEHSYQEQLAKDKQVKKEAARSLAERITTFSKTCSEGNITSESREEWQTLKELLGKMSFLPPPEKISLDNQLNLALQTIVNFFEEQLLSSPDSREKLVNMRQVLKQRRERRQELKDKLEQDKKLLGSSGLDFDRAMQYSALVEEDKRALEELDASILELKQQIQQLL</sequence>
<proteinExistence type="predicted"/>
<evidence type="ECO:0000256" key="1">
    <source>
        <dbReference type="SAM" id="Coils"/>
    </source>
</evidence>
<protein>
    <recommendedName>
        <fullName evidence="3">Myosin heavy chain</fullName>
    </recommendedName>
</protein>
<reference evidence="2" key="1">
    <citation type="submission" date="2015-05" db="EMBL/GenBank/DDBJ databases">
        <authorList>
            <person name="Rattei Thomas"/>
        </authorList>
    </citation>
    <scope>NUCLEOTIDE SEQUENCE</scope>
    <source>
        <strain evidence="2">DC9</strain>
    </source>
</reference>
<dbReference type="EMBL" id="LN847058">
    <property type="protein sequence ID" value="CRI43047.1"/>
    <property type="molecule type" value="Genomic_DNA"/>
</dbReference>
<feature type="coiled-coil region" evidence="1">
    <location>
        <begin position="483"/>
        <end position="548"/>
    </location>
</feature>
<evidence type="ECO:0008006" key="3">
    <source>
        <dbReference type="Google" id="ProtNLM"/>
    </source>
</evidence>
<dbReference type="AlphaFoldDB" id="A0A0F7X3B9"/>
<keyword evidence="1" id="KW-0175">Coiled coil</keyword>
<evidence type="ECO:0000313" key="2">
    <source>
        <dbReference type="EMBL" id="CRI43047.1"/>
    </source>
</evidence>
<name>A0A0F7X3B9_CHLPN</name>
<gene>
    <name evidence="2" type="ORF">BN1224_DC9_CC_00480</name>
</gene>
<organism evidence="2">
    <name type="scientific">Chlamydia pneumoniae</name>
    <name type="common">Chlamydophila pneumoniae</name>
    <dbReference type="NCBI Taxonomy" id="83558"/>
    <lineage>
        <taxon>Bacteria</taxon>
        <taxon>Pseudomonadati</taxon>
        <taxon>Chlamydiota</taxon>
        <taxon>Chlamydiia</taxon>
        <taxon>Chlamydiales</taxon>
        <taxon>Chlamydiaceae</taxon>
        <taxon>Chlamydia/Chlamydophila group</taxon>
        <taxon>Chlamydia</taxon>
    </lineage>
</organism>